<dbReference type="InterPro" id="IPR026904">
    <property type="entry name" value="MnmG_C"/>
</dbReference>
<dbReference type="NCBIfam" id="TIGR00136">
    <property type="entry name" value="mnmG_gidA"/>
    <property type="match status" value="1"/>
</dbReference>
<dbReference type="GO" id="GO:0005739">
    <property type="term" value="C:mitochondrion"/>
    <property type="evidence" value="ECO:0007669"/>
    <property type="project" value="GOC"/>
</dbReference>
<dbReference type="InterPro" id="IPR004416">
    <property type="entry name" value="MnmG"/>
</dbReference>
<dbReference type="PRINTS" id="PR00411">
    <property type="entry name" value="PNDRDTASEI"/>
</dbReference>
<dbReference type="PROSITE" id="PS01281">
    <property type="entry name" value="GIDA_2"/>
    <property type="match status" value="1"/>
</dbReference>
<dbReference type="AlphaFoldDB" id="A0A914VQ51"/>
<proteinExistence type="inferred from homology"/>
<dbReference type="Pfam" id="PF01134">
    <property type="entry name" value="GIDA"/>
    <property type="match status" value="1"/>
</dbReference>
<dbReference type="InterPro" id="IPR044920">
    <property type="entry name" value="MnmG_C_subdom_sf"/>
</dbReference>
<dbReference type="FunFam" id="3.50.50.60:FF:000082">
    <property type="entry name" value="protein MTO1 homolog, mitochondrial isoform X1"/>
    <property type="match status" value="1"/>
</dbReference>
<evidence type="ECO:0000313" key="6">
    <source>
        <dbReference type="Proteomes" id="UP000887566"/>
    </source>
</evidence>
<comment type="similarity">
    <text evidence="2">Belongs to the MnmG family.</text>
</comment>
<evidence type="ECO:0000256" key="2">
    <source>
        <dbReference type="ARBA" id="ARBA00007653"/>
    </source>
</evidence>
<evidence type="ECO:0000313" key="7">
    <source>
        <dbReference type="WBParaSite" id="PSAMB.scaffold2343size23717.g17360.t1"/>
    </source>
</evidence>
<dbReference type="GO" id="GO:0050660">
    <property type="term" value="F:flavin adenine dinucleotide binding"/>
    <property type="evidence" value="ECO:0007669"/>
    <property type="project" value="InterPro"/>
</dbReference>
<evidence type="ECO:0000259" key="5">
    <source>
        <dbReference type="SMART" id="SM01228"/>
    </source>
</evidence>
<dbReference type="Proteomes" id="UP000887566">
    <property type="component" value="Unplaced"/>
</dbReference>
<name>A0A914VQ51_9BILA</name>
<feature type="domain" description="tRNA uridine 5-carboxymethylaminomethyl modification enzyme C-terminal subdomain" evidence="5">
    <location>
        <begin position="564"/>
        <end position="635"/>
    </location>
</feature>
<dbReference type="InterPro" id="IPR047001">
    <property type="entry name" value="MnmG_C_subdom"/>
</dbReference>
<evidence type="ECO:0000256" key="4">
    <source>
        <dbReference type="ARBA" id="ARBA00022827"/>
    </source>
</evidence>
<accession>A0A914VQ51</accession>
<sequence length="655" mass="72869">MLRLTSRLLSASSSTPFVHDVLVIGGGHAGCEAAAAAARAGASTLLLTHRVDTIGEMSCNPSFGGVGKGHLMREVDALDGLCARLCDLSGITYRVLNRSKGAAVWGPRAQIDRKIYKRLMQREILERTDNLTVEAGAVEDLVVLDGEKPQVQGVLLEDGRTIFAKTVVITTGTFLRGEIFIGMESRPAGRIDEKASYGLSNTLERLGFKLGRLRTGTPARIYKNSIAYDRCEIQKGDAEPSPFSFLSDKVWIDPEKQVPTYLTRTTAAVPKLVKDNLHLNRYVSEEINSPRHCPSLEAKIIKFSMQNHQVWLEDEGLDSDLVYPQGAGTYFPPDIQLKIMREIVGLENCQMARPGYGVCYDFVDPRQLRLTLETRLVDGLFLAGQINGTTGYEEAAAQGIVAGINAAAKVRQEEGMVIDRTEGYVGVLIDDLTTLGTNEPYRMFTTRAEFRLHLRPDNADMRLTEKGRQWKVVGDHRFEKFNEMKRRFELADQLLSSVVQLNGKWKRLLPKLPCGEGGPLHQASSGLDLLHKYNVGLDEICDVLPEMAEFRGDRRLEERLRIDAFYRQHNKKLMEQMNAVRKEAACALPDDVDYANMQSLSYECREKLAVARPQTLGAASRIPGITPTALVELLRFVRIRNGAGYALNSVELPSN</sequence>
<dbReference type="Gene3D" id="1.10.150.570">
    <property type="entry name" value="GidA associated domain, C-terminal subdomain"/>
    <property type="match status" value="1"/>
</dbReference>
<evidence type="ECO:0000256" key="3">
    <source>
        <dbReference type="ARBA" id="ARBA00022630"/>
    </source>
</evidence>
<organism evidence="6 7">
    <name type="scientific">Plectus sambesii</name>
    <dbReference type="NCBI Taxonomy" id="2011161"/>
    <lineage>
        <taxon>Eukaryota</taxon>
        <taxon>Metazoa</taxon>
        <taxon>Ecdysozoa</taxon>
        <taxon>Nematoda</taxon>
        <taxon>Chromadorea</taxon>
        <taxon>Plectida</taxon>
        <taxon>Plectina</taxon>
        <taxon>Plectoidea</taxon>
        <taxon>Plectidae</taxon>
        <taxon>Plectus</taxon>
    </lineage>
</organism>
<keyword evidence="6" id="KW-1185">Reference proteome</keyword>
<dbReference type="SMART" id="SM01228">
    <property type="entry name" value="GIDA_assoc_3"/>
    <property type="match status" value="1"/>
</dbReference>
<evidence type="ECO:0000256" key="1">
    <source>
        <dbReference type="ARBA" id="ARBA00001974"/>
    </source>
</evidence>
<dbReference type="WBParaSite" id="PSAMB.scaffold2343size23717.g17360.t1">
    <property type="protein sequence ID" value="PSAMB.scaffold2343size23717.g17360.t1"/>
    <property type="gene ID" value="PSAMB.scaffold2343size23717.g17360"/>
</dbReference>
<dbReference type="PANTHER" id="PTHR11806:SF0">
    <property type="entry name" value="PROTEIN MTO1 HOMOLOG, MITOCHONDRIAL"/>
    <property type="match status" value="1"/>
</dbReference>
<dbReference type="GO" id="GO:0030488">
    <property type="term" value="P:tRNA methylation"/>
    <property type="evidence" value="ECO:0007669"/>
    <property type="project" value="TreeGrafter"/>
</dbReference>
<keyword evidence="3" id="KW-0285">Flavoprotein</keyword>
<dbReference type="PROSITE" id="PS01280">
    <property type="entry name" value="GIDA_1"/>
    <property type="match status" value="1"/>
</dbReference>
<dbReference type="Pfam" id="PF13932">
    <property type="entry name" value="SAM_GIDA_C"/>
    <property type="match status" value="1"/>
</dbReference>
<reference evidence="7" key="1">
    <citation type="submission" date="2022-11" db="UniProtKB">
        <authorList>
            <consortium name="WormBaseParasite"/>
        </authorList>
    </citation>
    <scope>IDENTIFICATION</scope>
</reference>
<dbReference type="Gene3D" id="3.50.50.60">
    <property type="entry name" value="FAD/NAD(P)-binding domain"/>
    <property type="match status" value="2"/>
</dbReference>
<dbReference type="PANTHER" id="PTHR11806">
    <property type="entry name" value="GLUCOSE INHIBITED DIVISION PROTEIN A"/>
    <property type="match status" value="1"/>
</dbReference>
<dbReference type="InterPro" id="IPR020595">
    <property type="entry name" value="MnmG-rel_CS"/>
</dbReference>
<dbReference type="InterPro" id="IPR040131">
    <property type="entry name" value="MnmG_N"/>
</dbReference>
<keyword evidence="4" id="KW-0274">FAD</keyword>
<dbReference type="FunFam" id="3.50.50.60:FF:000002">
    <property type="entry name" value="tRNA uridine 5-carboxymethylaminomethyl modification enzyme MnmG"/>
    <property type="match status" value="1"/>
</dbReference>
<dbReference type="FunFam" id="1.10.150.570:FF:000001">
    <property type="entry name" value="tRNA uridine 5-carboxymethylaminomethyl modification enzyme MnmG"/>
    <property type="match status" value="1"/>
</dbReference>
<dbReference type="GO" id="GO:0070899">
    <property type="term" value="P:mitochondrial tRNA wobble uridine modification"/>
    <property type="evidence" value="ECO:0007669"/>
    <property type="project" value="UniProtKB-ARBA"/>
</dbReference>
<protein>
    <submittedName>
        <fullName evidence="7">Protein MTO1 homolog, mitochondrial</fullName>
    </submittedName>
</protein>
<dbReference type="SUPFAM" id="SSF51905">
    <property type="entry name" value="FAD/NAD(P)-binding domain"/>
    <property type="match status" value="1"/>
</dbReference>
<dbReference type="InterPro" id="IPR036188">
    <property type="entry name" value="FAD/NAD-bd_sf"/>
</dbReference>
<comment type="cofactor">
    <cofactor evidence="1">
        <name>FAD</name>
        <dbReference type="ChEBI" id="CHEBI:57692"/>
    </cofactor>
</comment>
<dbReference type="InterPro" id="IPR002218">
    <property type="entry name" value="MnmG-rel"/>
</dbReference>
<dbReference type="GO" id="GO:0005829">
    <property type="term" value="C:cytosol"/>
    <property type="evidence" value="ECO:0007669"/>
    <property type="project" value="TreeGrafter"/>
</dbReference>